<dbReference type="eggNOG" id="COG1237">
    <property type="taxonomic scope" value="Bacteria"/>
</dbReference>
<dbReference type="PANTHER" id="PTHR13754:SF13">
    <property type="entry name" value="METALLO-BETA-LACTAMASE SUPERFAMILY PROTEIN (AFU_ORTHOLOGUE AFUA_3G07630)"/>
    <property type="match status" value="1"/>
</dbReference>
<keyword evidence="3" id="KW-1185">Reference proteome</keyword>
<dbReference type="CDD" id="cd07713">
    <property type="entry name" value="DHPS-like_MBL-fold"/>
    <property type="match status" value="1"/>
</dbReference>
<dbReference type="InterPro" id="IPR001279">
    <property type="entry name" value="Metallo-B-lactamas"/>
</dbReference>
<dbReference type="KEGG" id="dsf:UWK_00265"/>
<gene>
    <name evidence="2" type="ordered locus">UWK_00265</name>
</gene>
<dbReference type="InterPro" id="IPR036866">
    <property type="entry name" value="RibonucZ/Hydroxyglut_hydro"/>
</dbReference>
<name>M1PAN6_DESSD</name>
<evidence type="ECO:0000259" key="1">
    <source>
        <dbReference type="Pfam" id="PF00753"/>
    </source>
</evidence>
<accession>M1PAN6</accession>
<dbReference type="Gene3D" id="3.60.15.10">
    <property type="entry name" value="Ribonuclease Z/Hydroxyacylglutathione hydrolase-like"/>
    <property type="match status" value="1"/>
</dbReference>
<reference evidence="3" key="1">
    <citation type="journal article" date="2013" name="Stand. Genomic Sci.">
        <title>Complete genome sequence of Desulfocapsa sulfexigens, a marine deltaproteobacterium specialized in disproportionating inorganic sulfur compounds.</title>
        <authorList>
            <person name="Finster K.W."/>
            <person name="Kjeldsen K.U."/>
            <person name="Kube M."/>
            <person name="Reinhardt R."/>
            <person name="Mussmann M."/>
            <person name="Amann R."/>
            <person name="Schreiber L."/>
        </authorList>
    </citation>
    <scope>NUCLEOTIDE SEQUENCE [LARGE SCALE GENOMIC DNA]</scope>
    <source>
        <strain evidence="3">DSM 10523 / SB164P1</strain>
    </source>
</reference>
<dbReference type="InterPro" id="IPR052926">
    <property type="entry name" value="Metallo-beta-lactamase_dom"/>
</dbReference>
<evidence type="ECO:0000313" key="2">
    <source>
        <dbReference type="EMBL" id="AGF76850.1"/>
    </source>
</evidence>
<organism evidence="2 3">
    <name type="scientific">Desulfocapsa sulfexigens (strain DSM 10523 / SB164P1)</name>
    <dbReference type="NCBI Taxonomy" id="1167006"/>
    <lineage>
        <taxon>Bacteria</taxon>
        <taxon>Pseudomonadati</taxon>
        <taxon>Thermodesulfobacteriota</taxon>
        <taxon>Desulfobulbia</taxon>
        <taxon>Desulfobulbales</taxon>
        <taxon>Desulfocapsaceae</taxon>
        <taxon>Desulfocapsa</taxon>
    </lineage>
</organism>
<evidence type="ECO:0000313" key="3">
    <source>
        <dbReference type="Proteomes" id="UP000011721"/>
    </source>
</evidence>
<dbReference type="InterPro" id="IPR041712">
    <property type="entry name" value="DHPS-like_MBL-fold"/>
</dbReference>
<feature type="domain" description="Metallo-beta-lactamase" evidence="1">
    <location>
        <begin position="31"/>
        <end position="95"/>
    </location>
</feature>
<proteinExistence type="predicted"/>
<dbReference type="Pfam" id="PF00753">
    <property type="entry name" value="Lactamase_B"/>
    <property type="match status" value="1"/>
</dbReference>
<dbReference type="SUPFAM" id="SSF56281">
    <property type="entry name" value="Metallo-hydrolase/oxidoreductase"/>
    <property type="match status" value="1"/>
</dbReference>
<sequence>MVQKNIELTVLCENSVAGPFGLTGEHGWAVGVTTSATRMLFDTGQGLGILRNSEILEFDLSRVETIVLSHGHYDHCSGLALVLPLTGKTDVHIHQQGFGRRCHRYKGTIRDIGIMEKQSSLESLGAHFIFNKDFTKIEDGIYLSGEIPRLTTFEEPDPRLVRADTTEELFPDPLLDDQTLILDSREGLILILGCAHAGLINILHHVQQQLPGRPIHTIIGGTHLGFASDEQFNATVKALSNFNIKCLAASHCTGLERGADLAQAFGSIFRFAPVGTRLQFA</sequence>
<dbReference type="GO" id="GO:0016787">
    <property type="term" value="F:hydrolase activity"/>
    <property type="evidence" value="ECO:0007669"/>
    <property type="project" value="UniProtKB-KW"/>
</dbReference>
<dbReference type="OrthoDB" id="9803916at2"/>
<keyword evidence="2" id="KW-0378">Hydrolase</keyword>
<dbReference type="HOGENOM" id="CLU_036012_0_0_7"/>
<dbReference type="Proteomes" id="UP000011721">
    <property type="component" value="Chromosome"/>
</dbReference>
<dbReference type="GO" id="GO:0016740">
    <property type="term" value="F:transferase activity"/>
    <property type="evidence" value="ECO:0007669"/>
    <property type="project" value="TreeGrafter"/>
</dbReference>
<dbReference type="EMBL" id="CP003985">
    <property type="protein sequence ID" value="AGF76850.1"/>
    <property type="molecule type" value="Genomic_DNA"/>
</dbReference>
<dbReference type="STRING" id="1167006.UWK_00265"/>
<dbReference type="AlphaFoldDB" id="M1PAN6"/>
<protein>
    <submittedName>
        <fullName evidence="2">Metal-dependent hydrolase, beta-lactamase superfamily II</fullName>
    </submittedName>
</protein>
<dbReference type="RefSeq" id="WP_015402549.1">
    <property type="nucleotide sequence ID" value="NC_020304.1"/>
</dbReference>
<dbReference type="PANTHER" id="PTHR13754">
    <property type="entry name" value="METALLO-BETA-LACTAMASE SUPERFAMILY PROTEIN"/>
    <property type="match status" value="1"/>
</dbReference>